<protein>
    <submittedName>
        <fullName evidence="1">DUF3107 domain-containing protein</fullName>
    </submittedName>
</protein>
<keyword evidence="2" id="KW-1185">Reference proteome</keyword>
<evidence type="ECO:0000313" key="2">
    <source>
        <dbReference type="Proteomes" id="UP000503441"/>
    </source>
</evidence>
<dbReference type="Pfam" id="PF11305">
    <property type="entry name" value="DUF3107"/>
    <property type="match status" value="1"/>
</dbReference>
<evidence type="ECO:0000313" key="1">
    <source>
        <dbReference type="EMBL" id="QIM18727.1"/>
    </source>
</evidence>
<dbReference type="InterPro" id="IPR021456">
    <property type="entry name" value="DUF3107"/>
</dbReference>
<dbReference type="EMBL" id="CP049933">
    <property type="protein sequence ID" value="QIM18727.1"/>
    <property type="molecule type" value="Genomic_DNA"/>
</dbReference>
<accession>A0ABX6K0H0</accession>
<gene>
    <name evidence="1" type="ORF">G7066_09115</name>
</gene>
<sequence>MEVRIGIKHSPRELSFETDSTADELRALIQDAAAQDGGLVALTDTKGKQYLVDAGSITYVEFGGDAGRKVGFIS</sequence>
<proteinExistence type="predicted"/>
<name>A0ABX6K0H0_9MICO</name>
<dbReference type="Proteomes" id="UP000503441">
    <property type="component" value="Chromosome"/>
</dbReference>
<organism evidence="1 2">
    <name type="scientific">Leucobacter coleopterorum</name>
    <dbReference type="NCBI Taxonomy" id="2714933"/>
    <lineage>
        <taxon>Bacteria</taxon>
        <taxon>Bacillati</taxon>
        <taxon>Actinomycetota</taxon>
        <taxon>Actinomycetes</taxon>
        <taxon>Micrococcales</taxon>
        <taxon>Microbacteriaceae</taxon>
        <taxon>Leucobacter</taxon>
    </lineage>
</organism>
<reference evidence="1 2" key="1">
    <citation type="submission" date="2020-03" db="EMBL/GenBank/DDBJ databases">
        <title>Leucobacter sp. nov., isolated from beetles.</title>
        <authorList>
            <person name="Hyun D.-W."/>
            <person name="Bae J.-W."/>
        </authorList>
    </citation>
    <scope>NUCLEOTIDE SEQUENCE [LARGE SCALE GENOMIC DNA]</scope>
    <source>
        <strain evidence="1 2">HDW9A</strain>
    </source>
</reference>